<keyword evidence="16" id="KW-1185">Reference proteome</keyword>
<keyword evidence="4 10" id="KW-1134">Transmembrane beta strand</keyword>
<dbReference type="EMBL" id="SSOD01000005">
    <property type="protein sequence ID" value="THF62175.1"/>
    <property type="molecule type" value="Genomic_DNA"/>
</dbReference>
<reference evidence="15 16" key="1">
    <citation type="submission" date="2019-04" db="EMBL/GenBank/DDBJ databases">
        <title>Azoarcus rhizosphaerae sp. nov. isolated from rhizosphere of Ficus religiosa.</title>
        <authorList>
            <person name="Lin S.-Y."/>
            <person name="Hameed A."/>
            <person name="Hsu Y.-H."/>
            <person name="Young C.-C."/>
        </authorList>
    </citation>
    <scope>NUCLEOTIDE SEQUENCE [LARGE SCALE GENOMIC DNA]</scope>
    <source>
        <strain evidence="15 16">CC-YHH848</strain>
    </source>
</reference>
<proteinExistence type="inferred from homology"/>
<evidence type="ECO:0000256" key="3">
    <source>
        <dbReference type="ARBA" id="ARBA00022448"/>
    </source>
</evidence>
<evidence type="ECO:0000313" key="15">
    <source>
        <dbReference type="EMBL" id="THF62175.1"/>
    </source>
</evidence>
<dbReference type="PROSITE" id="PS52016">
    <property type="entry name" value="TONB_DEPENDENT_REC_3"/>
    <property type="match status" value="1"/>
</dbReference>
<evidence type="ECO:0000256" key="4">
    <source>
        <dbReference type="ARBA" id="ARBA00022452"/>
    </source>
</evidence>
<dbReference type="Gene3D" id="2.40.170.20">
    <property type="entry name" value="TonB-dependent receptor, beta-barrel domain"/>
    <property type="match status" value="1"/>
</dbReference>
<comment type="similarity">
    <text evidence="2 10 11">Belongs to the TonB-dependent receptor family.</text>
</comment>
<protein>
    <submittedName>
        <fullName evidence="15">TonB-dependent receptor</fullName>
    </submittedName>
</protein>
<sequence length="700" mass="79416">MIRRRKRLGLRNCALFALSAPAIAAQADTELFFSDLPVVASVSRLPQRLADAPTSVTVVDRDTIRASGARTLSDIFRLVPGFQTFAASDVAARVNYHGVSDDNDYSPRVQVLVDGRSLHSPLFRGGMNWALVPVALEDIERIEVVRGSNTTSYGANAFLGVINIVTVDPALVRGWSVSTNQGSQGVHDYTLRTGGRLGEGGDFRLTYQQTGDDGLTPHTDLRYEANPDWRADSKTHLLDLRAHFQLGIQDALEVHLGHIIGREVNGRLVTEDDADKRERMAYPIRSRPDDPIRDFDQSSTWLQLRWLRTLSDTADFSLRYTHSVDKADDSFLHPDRLPPYRKVNEVGDRGVRHEIEAQHTFMPFADTRLVWGASWRYDTLDSDTVLYGLGTVSRDVGRAFANGEWKPLSWFTGNLGVSHEYDSLAGSHVAPRASTSFHLTPDHTIRIGYARAWRTPGTQDYKANYYYVETGGDAVSDWMANPDLPAERLDSWELAYLGEWRPWRASLDVRHFREKLSDRQMRLIRTGEQPSGLDNRPYSVQAVQDLRIRGYEFQFKWQPFDATRLALGHASIRIDNKNTALGERLAHSPDSNYRSSQRAYAALAEESAPRRSTSLLLMQKLPWGIDLSLARYWVGAMKWTRNTEVGNYNRTDMRIAWPFAVGQQRGELAYTVQSLNGAHFEQRMQRRVDRRHWISLRLDL</sequence>
<evidence type="ECO:0000313" key="16">
    <source>
        <dbReference type="Proteomes" id="UP000307956"/>
    </source>
</evidence>
<evidence type="ECO:0000256" key="12">
    <source>
        <dbReference type="SAM" id="SignalP"/>
    </source>
</evidence>
<dbReference type="InterPro" id="IPR012910">
    <property type="entry name" value="Plug_dom"/>
</dbReference>
<evidence type="ECO:0000256" key="9">
    <source>
        <dbReference type="ARBA" id="ARBA00023237"/>
    </source>
</evidence>
<evidence type="ECO:0000256" key="1">
    <source>
        <dbReference type="ARBA" id="ARBA00004571"/>
    </source>
</evidence>
<dbReference type="Pfam" id="PF00593">
    <property type="entry name" value="TonB_dep_Rec_b-barrel"/>
    <property type="match status" value="1"/>
</dbReference>
<feature type="domain" description="TonB-dependent receptor plug" evidence="14">
    <location>
        <begin position="49"/>
        <end position="161"/>
    </location>
</feature>
<dbReference type="AlphaFoldDB" id="A0A4S4AUA9"/>
<feature type="chain" id="PRO_5020331256" evidence="12">
    <location>
        <begin position="25"/>
        <end position="700"/>
    </location>
</feature>
<evidence type="ECO:0000256" key="8">
    <source>
        <dbReference type="ARBA" id="ARBA00023170"/>
    </source>
</evidence>
<dbReference type="Pfam" id="PF07715">
    <property type="entry name" value="Plug"/>
    <property type="match status" value="1"/>
</dbReference>
<organism evidence="15 16">
    <name type="scientific">Pseudothauera rhizosphaerae</name>
    <dbReference type="NCBI Taxonomy" id="2565932"/>
    <lineage>
        <taxon>Bacteria</taxon>
        <taxon>Pseudomonadati</taxon>
        <taxon>Pseudomonadota</taxon>
        <taxon>Betaproteobacteria</taxon>
        <taxon>Rhodocyclales</taxon>
        <taxon>Zoogloeaceae</taxon>
        <taxon>Pseudothauera</taxon>
    </lineage>
</organism>
<evidence type="ECO:0000256" key="7">
    <source>
        <dbReference type="ARBA" id="ARBA00023136"/>
    </source>
</evidence>
<evidence type="ECO:0000256" key="5">
    <source>
        <dbReference type="ARBA" id="ARBA00022692"/>
    </source>
</evidence>
<keyword evidence="12" id="KW-0732">Signal</keyword>
<dbReference type="PANTHER" id="PTHR30069">
    <property type="entry name" value="TONB-DEPENDENT OUTER MEMBRANE RECEPTOR"/>
    <property type="match status" value="1"/>
</dbReference>
<dbReference type="SUPFAM" id="SSF56935">
    <property type="entry name" value="Porins"/>
    <property type="match status" value="1"/>
</dbReference>
<keyword evidence="5 10" id="KW-0812">Transmembrane</keyword>
<comment type="subcellular location">
    <subcellularLocation>
        <location evidence="1 10">Cell outer membrane</location>
        <topology evidence="1 10">Multi-pass membrane protein</topology>
    </subcellularLocation>
</comment>
<evidence type="ECO:0000259" key="14">
    <source>
        <dbReference type="Pfam" id="PF07715"/>
    </source>
</evidence>
<dbReference type="Proteomes" id="UP000307956">
    <property type="component" value="Unassembled WGS sequence"/>
</dbReference>
<evidence type="ECO:0000256" key="11">
    <source>
        <dbReference type="RuleBase" id="RU003357"/>
    </source>
</evidence>
<keyword evidence="6 11" id="KW-0798">TonB box</keyword>
<dbReference type="Gene3D" id="2.170.130.10">
    <property type="entry name" value="TonB-dependent receptor, plug domain"/>
    <property type="match status" value="1"/>
</dbReference>
<accession>A0A4S4AUA9</accession>
<name>A0A4S4AUA9_9RHOO</name>
<gene>
    <name evidence="15" type="ORF">E6O51_08470</name>
</gene>
<dbReference type="InterPro" id="IPR037066">
    <property type="entry name" value="Plug_dom_sf"/>
</dbReference>
<feature type="domain" description="TonB-dependent receptor-like beta-barrel" evidence="13">
    <location>
        <begin position="288"/>
        <end position="660"/>
    </location>
</feature>
<keyword evidence="3 10" id="KW-0813">Transport</keyword>
<evidence type="ECO:0000256" key="6">
    <source>
        <dbReference type="ARBA" id="ARBA00023077"/>
    </source>
</evidence>
<dbReference type="PANTHER" id="PTHR30069:SF27">
    <property type="entry name" value="BLL4766 PROTEIN"/>
    <property type="match status" value="1"/>
</dbReference>
<dbReference type="GO" id="GO:0015344">
    <property type="term" value="F:siderophore uptake transmembrane transporter activity"/>
    <property type="evidence" value="ECO:0007669"/>
    <property type="project" value="TreeGrafter"/>
</dbReference>
<dbReference type="GO" id="GO:0009279">
    <property type="term" value="C:cell outer membrane"/>
    <property type="evidence" value="ECO:0007669"/>
    <property type="project" value="UniProtKB-SubCell"/>
</dbReference>
<dbReference type="InterPro" id="IPR036942">
    <property type="entry name" value="Beta-barrel_TonB_sf"/>
</dbReference>
<keyword evidence="9 10" id="KW-0998">Cell outer membrane</keyword>
<dbReference type="InterPro" id="IPR000531">
    <property type="entry name" value="Beta-barrel_TonB"/>
</dbReference>
<dbReference type="OrthoDB" id="183532at2"/>
<evidence type="ECO:0000256" key="2">
    <source>
        <dbReference type="ARBA" id="ARBA00009810"/>
    </source>
</evidence>
<dbReference type="InterPro" id="IPR039426">
    <property type="entry name" value="TonB-dep_rcpt-like"/>
</dbReference>
<comment type="caution">
    <text evidence="15">The sequence shown here is derived from an EMBL/GenBank/DDBJ whole genome shotgun (WGS) entry which is preliminary data.</text>
</comment>
<evidence type="ECO:0000259" key="13">
    <source>
        <dbReference type="Pfam" id="PF00593"/>
    </source>
</evidence>
<keyword evidence="8 15" id="KW-0675">Receptor</keyword>
<dbReference type="GO" id="GO:0044718">
    <property type="term" value="P:siderophore transmembrane transport"/>
    <property type="evidence" value="ECO:0007669"/>
    <property type="project" value="TreeGrafter"/>
</dbReference>
<evidence type="ECO:0000256" key="10">
    <source>
        <dbReference type="PROSITE-ProRule" id="PRU01360"/>
    </source>
</evidence>
<feature type="signal peptide" evidence="12">
    <location>
        <begin position="1"/>
        <end position="24"/>
    </location>
</feature>
<keyword evidence="7 10" id="KW-0472">Membrane</keyword>